<sequence>MEPAIPEVADEIWTDENAEPVTWNRTKFRTQPEPLQARTHPRPSSIAMWVVKVDKNVAMDQNSFEVDQDDMVAVSVTNGTHWNNTNVAVSKLGRSTNAYNAEAWGFNSAVNVANGTHAFLSNLNITSHNGAIGLFAYGPGTQVRAQTGQVASTGPVGHAVVAAAGSWVEAGGLTVATGGMRSSAGAAWGVGSRLRIRESTASTAGVGSPCLHAGGGSLLEARNLSCEAGRAPFLVVDASALRGSRSRARSARAPRVLLDSVSGSAGMLAAVVIFDNSSTPVVANKTSPVANATTKATSTAITVNRASPVSNVTVKATSTATAVTWTNTMVARPKTTVVGVSANSTALSTKTKGPQPSAKATTVVPTQIRPLPPVRVTIKDSEIKIRDTTVAGVWIANTRARVQIIRSSLILEHNDTNTDGTVGESRVLVRAGGALPTRDMDKFTEEPRKPAQQLQHRPNVITAQESTLEGDVLAAGDGSWVDWRVTMGSTWVGTAGQSGNRSRVDVSLSATSSWTMTGNAHVSRLRVEGKVPNIDSRGFMLYYNASMSGMAGTFDLPGGGRAVAVDM</sequence>
<accession>J3PDY4</accession>
<keyword evidence="3" id="KW-1185">Reference proteome</keyword>
<reference evidence="3" key="1">
    <citation type="submission" date="2010-07" db="EMBL/GenBank/DDBJ databases">
        <title>The genome sequence of Gaeumannomyces graminis var. tritici strain R3-111a-1.</title>
        <authorList>
            <consortium name="The Broad Institute Genome Sequencing Platform"/>
            <person name="Ma L.-J."/>
            <person name="Dead R."/>
            <person name="Young S."/>
            <person name="Zeng Q."/>
            <person name="Koehrsen M."/>
            <person name="Alvarado L."/>
            <person name="Berlin A."/>
            <person name="Chapman S.B."/>
            <person name="Chen Z."/>
            <person name="Freedman E."/>
            <person name="Gellesch M."/>
            <person name="Goldberg J."/>
            <person name="Griggs A."/>
            <person name="Gujja S."/>
            <person name="Heilman E.R."/>
            <person name="Heiman D."/>
            <person name="Hepburn T."/>
            <person name="Howarth C."/>
            <person name="Jen D."/>
            <person name="Larson L."/>
            <person name="Mehta T."/>
            <person name="Neiman D."/>
            <person name="Pearson M."/>
            <person name="Roberts A."/>
            <person name="Saif S."/>
            <person name="Shea T."/>
            <person name="Shenoy N."/>
            <person name="Sisk P."/>
            <person name="Stolte C."/>
            <person name="Sykes S."/>
            <person name="Walk T."/>
            <person name="White J."/>
            <person name="Yandava C."/>
            <person name="Haas B."/>
            <person name="Nusbaum C."/>
            <person name="Birren B."/>
        </authorList>
    </citation>
    <scope>NUCLEOTIDE SEQUENCE [LARGE SCALE GENOMIC DNA]</scope>
    <source>
        <strain evidence="3">R3-111a-1</strain>
    </source>
</reference>
<dbReference type="RefSeq" id="XP_009227862.1">
    <property type="nucleotide sequence ID" value="XM_009229598.1"/>
</dbReference>
<evidence type="ECO:0000313" key="1">
    <source>
        <dbReference type="EMBL" id="EJT70684.1"/>
    </source>
</evidence>
<gene>
    <name evidence="2" type="primary">20352165</name>
    <name evidence="1" type="ORF">GGTG_11707</name>
</gene>
<dbReference type="EMBL" id="GL385401">
    <property type="protein sequence ID" value="EJT70684.1"/>
    <property type="molecule type" value="Genomic_DNA"/>
</dbReference>
<reference evidence="1" key="3">
    <citation type="submission" date="2010-09" db="EMBL/GenBank/DDBJ databases">
        <title>Annotation of Gaeumannomyces graminis var. tritici R3-111a-1.</title>
        <authorList>
            <consortium name="The Broad Institute Genome Sequencing Platform"/>
            <person name="Ma L.-J."/>
            <person name="Dead R."/>
            <person name="Young S.K."/>
            <person name="Zeng Q."/>
            <person name="Gargeya S."/>
            <person name="Fitzgerald M."/>
            <person name="Haas B."/>
            <person name="Abouelleil A."/>
            <person name="Alvarado L."/>
            <person name="Arachchi H.M."/>
            <person name="Berlin A."/>
            <person name="Brown A."/>
            <person name="Chapman S.B."/>
            <person name="Chen Z."/>
            <person name="Dunbar C."/>
            <person name="Freedman E."/>
            <person name="Gearin G."/>
            <person name="Gellesch M."/>
            <person name="Goldberg J."/>
            <person name="Griggs A."/>
            <person name="Gujja S."/>
            <person name="Heiman D."/>
            <person name="Howarth C."/>
            <person name="Larson L."/>
            <person name="Lui A."/>
            <person name="MacDonald P.J.P."/>
            <person name="Mehta T."/>
            <person name="Montmayeur A."/>
            <person name="Murphy C."/>
            <person name="Neiman D."/>
            <person name="Pearson M."/>
            <person name="Priest M."/>
            <person name="Roberts A."/>
            <person name="Saif S."/>
            <person name="Shea T."/>
            <person name="Shenoy N."/>
            <person name="Sisk P."/>
            <person name="Stolte C."/>
            <person name="Sykes S."/>
            <person name="Yandava C."/>
            <person name="Wortman J."/>
            <person name="Nusbaum C."/>
            <person name="Birren B."/>
        </authorList>
    </citation>
    <scope>NUCLEOTIDE SEQUENCE</scope>
    <source>
        <strain evidence="1">R3-111a-1</strain>
    </source>
</reference>
<dbReference type="eggNOG" id="ENOG502R66X">
    <property type="taxonomic scope" value="Eukaryota"/>
</dbReference>
<dbReference type="EnsemblFungi" id="EJT70684">
    <property type="protein sequence ID" value="EJT70684"/>
    <property type="gene ID" value="GGTG_11707"/>
</dbReference>
<dbReference type="STRING" id="644352.J3PDY4"/>
<organism evidence="1">
    <name type="scientific">Gaeumannomyces tritici (strain R3-111a-1)</name>
    <name type="common">Wheat and barley take-all root rot fungus</name>
    <name type="synonym">Gaeumannomyces graminis var. tritici</name>
    <dbReference type="NCBI Taxonomy" id="644352"/>
    <lineage>
        <taxon>Eukaryota</taxon>
        <taxon>Fungi</taxon>
        <taxon>Dikarya</taxon>
        <taxon>Ascomycota</taxon>
        <taxon>Pezizomycotina</taxon>
        <taxon>Sordariomycetes</taxon>
        <taxon>Sordariomycetidae</taxon>
        <taxon>Magnaporthales</taxon>
        <taxon>Magnaporthaceae</taxon>
        <taxon>Gaeumannomyces</taxon>
    </lineage>
</organism>
<name>J3PDY4_GAET3</name>
<evidence type="ECO:0000313" key="3">
    <source>
        <dbReference type="Proteomes" id="UP000006039"/>
    </source>
</evidence>
<dbReference type="HOGENOM" id="CLU_047576_0_0_1"/>
<protein>
    <submittedName>
        <fullName evidence="1 2">Uncharacterized protein</fullName>
    </submittedName>
</protein>
<dbReference type="AlphaFoldDB" id="J3PDY4"/>
<dbReference type="Proteomes" id="UP000006039">
    <property type="component" value="Unassembled WGS sequence"/>
</dbReference>
<evidence type="ECO:0000313" key="2">
    <source>
        <dbReference type="EnsemblFungi" id="EJT70684"/>
    </source>
</evidence>
<reference evidence="2" key="4">
    <citation type="journal article" date="2015" name="G3 (Bethesda)">
        <title>Genome sequences of three phytopathogenic species of the Magnaporthaceae family of fungi.</title>
        <authorList>
            <person name="Okagaki L.H."/>
            <person name="Nunes C.C."/>
            <person name="Sailsbery J."/>
            <person name="Clay B."/>
            <person name="Brown D."/>
            <person name="John T."/>
            <person name="Oh Y."/>
            <person name="Young N."/>
            <person name="Fitzgerald M."/>
            <person name="Haas B.J."/>
            <person name="Zeng Q."/>
            <person name="Young S."/>
            <person name="Adiconis X."/>
            <person name="Fan L."/>
            <person name="Levin J.Z."/>
            <person name="Mitchell T.K."/>
            <person name="Okubara P.A."/>
            <person name="Farman M.L."/>
            <person name="Kohn L.M."/>
            <person name="Birren B."/>
            <person name="Ma L.-J."/>
            <person name="Dean R.A."/>
        </authorList>
    </citation>
    <scope>NUCLEOTIDE SEQUENCE</scope>
    <source>
        <strain evidence="2">R3-111a-1</strain>
    </source>
</reference>
<dbReference type="VEuPathDB" id="FungiDB:GGTG_11707"/>
<reference evidence="2" key="5">
    <citation type="submission" date="2018-04" db="UniProtKB">
        <authorList>
            <consortium name="EnsemblFungi"/>
        </authorList>
    </citation>
    <scope>IDENTIFICATION</scope>
    <source>
        <strain evidence="2">R3-111a-1</strain>
    </source>
</reference>
<reference evidence="1" key="2">
    <citation type="submission" date="2010-07" db="EMBL/GenBank/DDBJ databases">
        <authorList>
            <consortium name="The Broad Institute Genome Sequencing Platform"/>
            <consortium name="Broad Institute Genome Sequencing Center for Infectious Disease"/>
            <person name="Ma L.-J."/>
            <person name="Dead R."/>
            <person name="Young S."/>
            <person name="Zeng Q."/>
            <person name="Koehrsen M."/>
            <person name="Alvarado L."/>
            <person name="Berlin A."/>
            <person name="Chapman S.B."/>
            <person name="Chen Z."/>
            <person name="Freedman E."/>
            <person name="Gellesch M."/>
            <person name="Goldberg J."/>
            <person name="Griggs A."/>
            <person name="Gujja S."/>
            <person name="Heilman E.R."/>
            <person name="Heiman D."/>
            <person name="Hepburn T."/>
            <person name="Howarth C."/>
            <person name="Jen D."/>
            <person name="Larson L."/>
            <person name="Mehta T."/>
            <person name="Neiman D."/>
            <person name="Pearson M."/>
            <person name="Roberts A."/>
            <person name="Saif S."/>
            <person name="Shea T."/>
            <person name="Shenoy N."/>
            <person name="Sisk P."/>
            <person name="Stolte C."/>
            <person name="Sykes S."/>
            <person name="Walk T."/>
            <person name="White J."/>
            <person name="Yandava C."/>
            <person name="Haas B."/>
            <person name="Nusbaum C."/>
            <person name="Birren B."/>
        </authorList>
    </citation>
    <scope>NUCLEOTIDE SEQUENCE</scope>
    <source>
        <strain evidence="1">R3-111a-1</strain>
    </source>
</reference>
<dbReference type="GeneID" id="20352165"/>
<proteinExistence type="predicted"/>
<dbReference type="OrthoDB" id="10018600at2759"/>